<dbReference type="RefSeq" id="WP_184876071.1">
    <property type="nucleotide sequence ID" value="NZ_JACHEF010000006.1"/>
</dbReference>
<dbReference type="InterPro" id="IPR003594">
    <property type="entry name" value="HATPase_dom"/>
</dbReference>
<keyword evidence="8" id="KW-0902">Two-component regulatory system</keyword>
<dbReference type="Proteomes" id="UP000556329">
    <property type="component" value="Unassembled WGS sequence"/>
</dbReference>
<dbReference type="Pfam" id="PF02518">
    <property type="entry name" value="HATPase_c"/>
    <property type="match status" value="1"/>
</dbReference>
<dbReference type="SMART" id="SM00387">
    <property type="entry name" value="HATPase_c"/>
    <property type="match status" value="1"/>
</dbReference>
<dbReference type="PROSITE" id="PS50109">
    <property type="entry name" value="HIS_KIN"/>
    <property type="match status" value="1"/>
</dbReference>
<dbReference type="InterPro" id="IPR004358">
    <property type="entry name" value="Sig_transdc_His_kin-like_C"/>
</dbReference>
<dbReference type="Pfam" id="PF00512">
    <property type="entry name" value="HisKA"/>
    <property type="match status" value="1"/>
</dbReference>
<name>A0A841PRY1_9HYPH</name>
<evidence type="ECO:0000256" key="2">
    <source>
        <dbReference type="ARBA" id="ARBA00012438"/>
    </source>
</evidence>
<proteinExistence type="predicted"/>
<dbReference type="Gene3D" id="3.30.565.10">
    <property type="entry name" value="Histidine kinase-like ATPase, C-terminal domain"/>
    <property type="match status" value="1"/>
</dbReference>
<dbReference type="PRINTS" id="PR00344">
    <property type="entry name" value="BCTRLSENSOR"/>
</dbReference>
<sequence>MFSTQSTTIGERAVCIAHEVNQPLTAILTNAETALRWLSRDPANLDEVKRAIERIIGNSLRAADVVRGVRDLARKSPPVPNNLDINDLIRGLLNLVSLDLRHHRIAVEVELAENLEPIRGDRGQLERVVANLVANGIEVMSMVQDRQRKLRIITQLDKNGDVLVAVADTGTGLDPALVDRIFDPLFTTKCEGMGLGLWICRSIVTAHGGRLWATPNLPHGSIFRFVVPGPVGPSTIGSKTVAPSRCKQTMRTNHQVETLVSGAACS</sequence>
<gene>
    <name evidence="10" type="ORF">HNQ71_005524</name>
</gene>
<dbReference type="InterPro" id="IPR036097">
    <property type="entry name" value="HisK_dim/P_sf"/>
</dbReference>
<evidence type="ECO:0000256" key="8">
    <source>
        <dbReference type="ARBA" id="ARBA00023012"/>
    </source>
</evidence>
<dbReference type="InterPro" id="IPR036890">
    <property type="entry name" value="HATPase_C_sf"/>
</dbReference>
<feature type="domain" description="Histidine kinase" evidence="9">
    <location>
        <begin position="15"/>
        <end position="231"/>
    </location>
</feature>
<dbReference type="GO" id="GO:0005524">
    <property type="term" value="F:ATP binding"/>
    <property type="evidence" value="ECO:0007669"/>
    <property type="project" value="UniProtKB-KW"/>
</dbReference>
<evidence type="ECO:0000313" key="11">
    <source>
        <dbReference type="Proteomes" id="UP000556329"/>
    </source>
</evidence>
<keyword evidence="5" id="KW-0547">Nucleotide-binding</keyword>
<evidence type="ECO:0000313" key="10">
    <source>
        <dbReference type="EMBL" id="MBB6412832.1"/>
    </source>
</evidence>
<protein>
    <recommendedName>
        <fullName evidence="2">histidine kinase</fullName>
        <ecNumber evidence="2">2.7.13.3</ecNumber>
    </recommendedName>
</protein>
<evidence type="ECO:0000256" key="1">
    <source>
        <dbReference type="ARBA" id="ARBA00000085"/>
    </source>
</evidence>
<keyword evidence="7" id="KW-0067">ATP-binding</keyword>
<dbReference type="CDD" id="cd00082">
    <property type="entry name" value="HisKA"/>
    <property type="match status" value="1"/>
</dbReference>
<keyword evidence="6 10" id="KW-0418">Kinase</keyword>
<dbReference type="GO" id="GO:0000155">
    <property type="term" value="F:phosphorelay sensor kinase activity"/>
    <property type="evidence" value="ECO:0007669"/>
    <property type="project" value="InterPro"/>
</dbReference>
<evidence type="ECO:0000259" key="9">
    <source>
        <dbReference type="PROSITE" id="PS50109"/>
    </source>
</evidence>
<organism evidence="10 11">
    <name type="scientific">Mesorhizobium sangaii</name>
    <dbReference type="NCBI Taxonomy" id="505389"/>
    <lineage>
        <taxon>Bacteria</taxon>
        <taxon>Pseudomonadati</taxon>
        <taxon>Pseudomonadota</taxon>
        <taxon>Alphaproteobacteria</taxon>
        <taxon>Hyphomicrobiales</taxon>
        <taxon>Phyllobacteriaceae</taxon>
        <taxon>Mesorhizobium</taxon>
    </lineage>
</organism>
<dbReference type="AlphaFoldDB" id="A0A841PRY1"/>
<evidence type="ECO:0000256" key="6">
    <source>
        <dbReference type="ARBA" id="ARBA00022777"/>
    </source>
</evidence>
<dbReference type="InterPro" id="IPR003661">
    <property type="entry name" value="HisK_dim/P_dom"/>
</dbReference>
<dbReference type="PANTHER" id="PTHR43065">
    <property type="entry name" value="SENSOR HISTIDINE KINASE"/>
    <property type="match status" value="1"/>
</dbReference>
<keyword evidence="11" id="KW-1185">Reference proteome</keyword>
<evidence type="ECO:0000256" key="3">
    <source>
        <dbReference type="ARBA" id="ARBA00022553"/>
    </source>
</evidence>
<comment type="caution">
    <text evidence="10">The sequence shown here is derived from an EMBL/GenBank/DDBJ whole genome shotgun (WGS) entry which is preliminary data.</text>
</comment>
<evidence type="ECO:0000256" key="5">
    <source>
        <dbReference type="ARBA" id="ARBA00022741"/>
    </source>
</evidence>
<dbReference type="SMART" id="SM00388">
    <property type="entry name" value="HisKA"/>
    <property type="match status" value="1"/>
</dbReference>
<dbReference type="SUPFAM" id="SSF55874">
    <property type="entry name" value="ATPase domain of HSP90 chaperone/DNA topoisomerase II/histidine kinase"/>
    <property type="match status" value="1"/>
</dbReference>
<dbReference type="EMBL" id="JACHEF010000006">
    <property type="protein sequence ID" value="MBB6412832.1"/>
    <property type="molecule type" value="Genomic_DNA"/>
</dbReference>
<dbReference type="PANTHER" id="PTHR43065:SF10">
    <property type="entry name" value="PEROXIDE STRESS-ACTIVATED HISTIDINE KINASE MAK3"/>
    <property type="match status" value="1"/>
</dbReference>
<reference evidence="10 11" key="1">
    <citation type="submission" date="2020-08" db="EMBL/GenBank/DDBJ databases">
        <title>Genomic Encyclopedia of Type Strains, Phase IV (KMG-IV): sequencing the most valuable type-strain genomes for metagenomic binning, comparative biology and taxonomic classification.</title>
        <authorList>
            <person name="Goeker M."/>
        </authorList>
    </citation>
    <scope>NUCLEOTIDE SEQUENCE [LARGE SCALE GENOMIC DNA]</scope>
    <source>
        <strain evidence="10 11">DSM 100039</strain>
    </source>
</reference>
<accession>A0A841PRY1</accession>
<keyword evidence="4" id="KW-0808">Transferase</keyword>
<evidence type="ECO:0000256" key="7">
    <source>
        <dbReference type="ARBA" id="ARBA00022840"/>
    </source>
</evidence>
<dbReference type="Gene3D" id="1.10.287.130">
    <property type="match status" value="1"/>
</dbReference>
<dbReference type="InterPro" id="IPR005467">
    <property type="entry name" value="His_kinase_dom"/>
</dbReference>
<dbReference type="EC" id="2.7.13.3" evidence="2"/>
<keyword evidence="3" id="KW-0597">Phosphoprotein</keyword>
<comment type="catalytic activity">
    <reaction evidence="1">
        <text>ATP + protein L-histidine = ADP + protein N-phospho-L-histidine.</text>
        <dbReference type="EC" id="2.7.13.3"/>
    </reaction>
</comment>
<evidence type="ECO:0000256" key="4">
    <source>
        <dbReference type="ARBA" id="ARBA00022679"/>
    </source>
</evidence>
<dbReference type="SUPFAM" id="SSF47384">
    <property type="entry name" value="Homodimeric domain of signal transducing histidine kinase"/>
    <property type="match status" value="1"/>
</dbReference>